<dbReference type="RefSeq" id="WP_100715281.1">
    <property type="nucleotide sequence ID" value="NZ_NPDY01000026.1"/>
</dbReference>
<protein>
    <submittedName>
        <fullName evidence="2">Uncharacterized protein</fullName>
    </submittedName>
</protein>
<sequence>MGAIAKNRIEKAQTIGGSLPVFLLTSLPETPSTGCASLGLADRTSPASGNGGLDMSSFMNASIINAHILSSIKANTDKRLLFKEVL</sequence>
<evidence type="ECO:0000313" key="1">
    <source>
        <dbReference type="EMBL" id="PJZ68320.1"/>
    </source>
</evidence>
<proteinExistence type="predicted"/>
<dbReference type="Proteomes" id="UP000231962">
    <property type="component" value="Unassembled WGS sequence"/>
</dbReference>
<accession>A0A2M9ZQK6</accession>
<comment type="caution">
    <text evidence="2">The sequence shown here is derived from an EMBL/GenBank/DDBJ whole genome shotgun (WGS) entry which is preliminary data.</text>
</comment>
<reference evidence="3 4" key="1">
    <citation type="submission" date="2017-07" db="EMBL/GenBank/DDBJ databases">
        <title>Leptospira spp. isolated from tropical soils.</title>
        <authorList>
            <person name="Thibeaux R."/>
            <person name="Iraola G."/>
            <person name="Ferres I."/>
            <person name="Bierque E."/>
            <person name="Girault D."/>
            <person name="Soupe-Gilbert M.-E."/>
            <person name="Picardeau M."/>
            <person name="Goarant C."/>
        </authorList>
    </citation>
    <scope>NUCLEOTIDE SEQUENCE [LARGE SCALE GENOMIC DNA]</scope>
    <source>
        <strain evidence="2 4">FH1-B-B1</strain>
        <strain evidence="1 3">FH1-B-C1</strain>
    </source>
</reference>
<name>A0A2M9ZQK6_9LEPT</name>
<gene>
    <name evidence="1" type="ORF">CH360_16905</name>
    <name evidence="2" type="ORF">CH373_04690</name>
</gene>
<keyword evidence="3" id="KW-1185">Reference proteome</keyword>
<dbReference type="EMBL" id="NPDY01000026">
    <property type="protein sequence ID" value="PJZ68320.1"/>
    <property type="molecule type" value="Genomic_DNA"/>
</dbReference>
<evidence type="ECO:0000313" key="4">
    <source>
        <dbReference type="Proteomes" id="UP000231990"/>
    </source>
</evidence>
<organism evidence="2 4">
    <name type="scientific">Leptospira perolatii</name>
    <dbReference type="NCBI Taxonomy" id="2023191"/>
    <lineage>
        <taxon>Bacteria</taxon>
        <taxon>Pseudomonadati</taxon>
        <taxon>Spirochaetota</taxon>
        <taxon>Spirochaetia</taxon>
        <taxon>Leptospirales</taxon>
        <taxon>Leptospiraceae</taxon>
        <taxon>Leptospira</taxon>
    </lineage>
</organism>
<evidence type="ECO:0000313" key="3">
    <source>
        <dbReference type="Proteomes" id="UP000231962"/>
    </source>
</evidence>
<dbReference type="AlphaFoldDB" id="A0A2M9ZQK6"/>
<evidence type="ECO:0000313" key="2">
    <source>
        <dbReference type="EMBL" id="PJZ74213.1"/>
    </source>
</evidence>
<dbReference type="EMBL" id="NPDZ01000002">
    <property type="protein sequence ID" value="PJZ74213.1"/>
    <property type="molecule type" value="Genomic_DNA"/>
</dbReference>
<dbReference type="Proteomes" id="UP000231990">
    <property type="component" value="Unassembled WGS sequence"/>
</dbReference>